<evidence type="ECO:0000256" key="1">
    <source>
        <dbReference type="SAM" id="MobiDB-lite"/>
    </source>
</evidence>
<keyword evidence="3" id="KW-1185">Reference proteome</keyword>
<evidence type="ECO:0000313" key="2">
    <source>
        <dbReference type="EMBL" id="CAL1596053.1"/>
    </source>
</evidence>
<gene>
    <name evidence="2" type="ORF">KC01_LOCUS24767</name>
</gene>
<name>A0AAV2L127_KNICA</name>
<protein>
    <submittedName>
        <fullName evidence="2">Uncharacterized protein</fullName>
    </submittedName>
</protein>
<proteinExistence type="predicted"/>
<dbReference type="AlphaFoldDB" id="A0AAV2L127"/>
<accession>A0AAV2L127</accession>
<reference evidence="2 3" key="1">
    <citation type="submission" date="2024-04" db="EMBL/GenBank/DDBJ databases">
        <authorList>
            <person name="Waldvogel A.-M."/>
            <person name="Schoenle A."/>
        </authorList>
    </citation>
    <scope>NUCLEOTIDE SEQUENCE [LARGE SCALE GENOMIC DNA]</scope>
</reference>
<evidence type="ECO:0000313" key="3">
    <source>
        <dbReference type="Proteomes" id="UP001497482"/>
    </source>
</evidence>
<feature type="compositionally biased region" description="Polar residues" evidence="1">
    <location>
        <begin position="79"/>
        <end position="95"/>
    </location>
</feature>
<sequence length="120" mass="13256">MCGPRRLQWPSEHNALVVEQELEQLTPSISEVRAQQQLRDRSPPSASHERCLPTAYNNISLQYCYSPPLPLVSPKVSKQASGQRGPLNSSHTGQIRSTAHLKSTYLLLLRLGARAIGTGQ</sequence>
<dbReference type="Proteomes" id="UP001497482">
    <property type="component" value="Chromosome 20"/>
</dbReference>
<dbReference type="EMBL" id="OZ035842">
    <property type="protein sequence ID" value="CAL1596053.1"/>
    <property type="molecule type" value="Genomic_DNA"/>
</dbReference>
<feature type="region of interest" description="Disordered" evidence="1">
    <location>
        <begin position="74"/>
        <end position="95"/>
    </location>
</feature>
<organism evidence="2 3">
    <name type="scientific">Knipowitschia caucasica</name>
    <name type="common">Caucasian dwarf goby</name>
    <name type="synonym">Pomatoschistus caucasicus</name>
    <dbReference type="NCBI Taxonomy" id="637954"/>
    <lineage>
        <taxon>Eukaryota</taxon>
        <taxon>Metazoa</taxon>
        <taxon>Chordata</taxon>
        <taxon>Craniata</taxon>
        <taxon>Vertebrata</taxon>
        <taxon>Euteleostomi</taxon>
        <taxon>Actinopterygii</taxon>
        <taxon>Neopterygii</taxon>
        <taxon>Teleostei</taxon>
        <taxon>Neoteleostei</taxon>
        <taxon>Acanthomorphata</taxon>
        <taxon>Gobiaria</taxon>
        <taxon>Gobiiformes</taxon>
        <taxon>Gobioidei</taxon>
        <taxon>Gobiidae</taxon>
        <taxon>Gobiinae</taxon>
        <taxon>Knipowitschia</taxon>
    </lineage>
</organism>